<evidence type="ECO:0000256" key="1">
    <source>
        <dbReference type="SAM" id="MobiDB-lite"/>
    </source>
</evidence>
<dbReference type="Proteomes" id="UP000242770">
    <property type="component" value="Unassembled WGS sequence"/>
</dbReference>
<keyword evidence="3" id="KW-1185">Reference proteome</keyword>
<dbReference type="EMBL" id="CCFA01002600">
    <property type="protein sequence ID" value="CDW97935.1"/>
    <property type="molecule type" value="Genomic_DNA"/>
</dbReference>
<accession>A0A0F7SAW7</accession>
<gene>
    <name evidence="2" type="primary">SSCI43420.1</name>
</gene>
<protein>
    <submittedName>
        <fullName evidence="2">Uncharacterized protein</fullName>
    </submittedName>
</protein>
<feature type="region of interest" description="Disordered" evidence="1">
    <location>
        <begin position="1"/>
        <end position="21"/>
    </location>
</feature>
<evidence type="ECO:0000313" key="3">
    <source>
        <dbReference type="Proteomes" id="UP000242770"/>
    </source>
</evidence>
<feature type="compositionally biased region" description="Polar residues" evidence="1">
    <location>
        <begin position="9"/>
        <end position="21"/>
    </location>
</feature>
<proteinExistence type="predicted"/>
<sequence length="51" mass="5674">MAIYKAKKVTSQLEQVASSEPHNLFSPARRRSFFSDIANGVDPTMHLPRSG</sequence>
<evidence type="ECO:0000313" key="2">
    <source>
        <dbReference type="EMBL" id="CDW97935.1"/>
    </source>
</evidence>
<dbReference type="AlphaFoldDB" id="A0A0F7SAW7"/>
<organism evidence="2 3">
    <name type="scientific">Sporisorium scitamineum</name>
    <dbReference type="NCBI Taxonomy" id="49012"/>
    <lineage>
        <taxon>Eukaryota</taxon>
        <taxon>Fungi</taxon>
        <taxon>Dikarya</taxon>
        <taxon>Basidiomycota</taxon>
        <taxon>Ustilaginomycotina</taxon>
        <taxon>Ustilaginomycetes</taxon>
        <taxon>Ustilaginales</taxon>
        <taxon>Ustilaginaceae</taxon>
        <taxon>Sporisorium</taxon>
    </lineage>
</organism>
<name>A0A0F7SAW7_9BASI</name>
<reference evidence="3" key="1">
    <citation type="submission" date="2014-06" db="EMBL/GenBank/DDBJ databases">
        <authorList>
            <person name="Berkman P.J."/>
        </authorList>
    </citation>
    <scope>NUCLEOTIDE SEQUENCE [LARGE SCALE GENOMIC DNA]</scope>
</reference>